<proteinExistence type="predicted"/>
<dbReference type="SUPFAM" id="SSF52091">
    <property type="entry name" value="SpoIIaa-like"/>
    <property type="match status" value="1"/>
</dbReference>
<dbReference type="Gene3D" id="3.30.750.24">
    <property type="entry name" value="STAS domain"/>
    <property type="match status" value="1"/>
</dbReference>
<dbReference type="InterPro" id="IPR052746">
    <property type="entry name" value="MlaB_ABC_Transporter"/>
</dbReference>
<dbReference type="Pfam" id="PF13466">
    <property type="entry name" value="STAS_2"/>
    <property type="match status" value="1"/>
</dbReference>
<protein>
    <recommendedName>
        <fullName evidence="2">STAS domain-containing protein</fullName>
    </recommendedName>
</protein>
<dbReference type="PROSITE" id="PS50801">
    <property type="entry name" value="STAS"/>
    <property type="match status" value="1"/>
</dbReference>
<dbReference type="EMBL" id="BAABIL010000054">
    <property type="protein sequence ID" value="GAA4964954.1"/>
    <property type="molecule type" value="Genomic_DNA"/>
</dbReference>
<dbReference type="InterPro" id="IPR002645">
    <property type="entry name" value="STAS_dom"/>
</dbReference>
<comment type="caution">
    <text evidence="3">The sequence shown here is derived from an EMBL/GenBank/DDBJ whole genome shotgun (WGS) entry which is preliminary data.</text>
</comment>
<feature type="domain" description="STAS" evidence="2">
    <location>
        <begin position="17"/>
        <end position="121"/>
    </location>
</feature>
<dbReference type="PANTHER" id="PTHR35849">
    <property type="entry name" value="BLR2341 PROTEIN"/>
    <property type="match status" value="1"/>
</dbReference>
<organism evidence="3 4">
    <name type="scientific">Kineococcus glutinatus</name>
    <dbReference type="NCBI Taxonomy" id="1070872"/>
    <lineage>
        <taxon>Bacteria</taxon>
        <taxon>Bacillati</taxon>
        <taxon>Actinomycetota</taxon>
        <taxon>Actinomycetes</taxon>
        <taxon>Kineosporiales</taxon>
        <taxon>Kineosporiaceae</taxon>
        <taxon>Kineococcus</taxon>
    </lineage>
</organism>
<dbReference type="Proteomes" id="UP001501195">
    <property type="component" value="Unassembled WGS sequence"/>
</dbReference>
<reference evidence="4" key="1">
    <citation type="journal article" date="2019" name="Int. J. Syst. Evol. Microbiol.">
        <title>The Global Catalogue of Microorganisms (GCM) 10K type strain sequencing project: providing services to taxonomists for standard genome sequencing and annotation.</title>
        <authorList>
            <consortium name="The Broad Institute Genomics Platform"/>
            <consortium name="The Broad Institute Genome Sequencing Center for Infectious Disease"/>
            <person name="Wu L."/>
            <person name="Ma J."/>
        </authorList>
    </citation>
    <scope>NUCLEOTIDE SEQUENCE [LARGE SCALE GENOMIC DNA]</scope>
    <source>
        <strain evidence="4">JCM 18126</strain>
    </source>
</reference>
<gene>
    <name evidence="3" type="ORF">GCM10023225_05080</name>
</gene>
<name>A0ABP9H9N1_9ACTN</name>
<dbReference type="CDD" id="cd07043">
    <property type="entry name" value="STAS_anti-anti-sigma_factors"/>
    <property type="match status" value="1"/>
</dbReference>
<keyword evidence="4" id="KW-1185">Reference proteome</keyword>
<dbReference type="InterPro" id="IPR036513">
    <property type="entry name" value="STAS_dom_sf"/>
</dbReference>
<evidence type="ECO:0000256" key="1">
    <source>
        <dbReference type="SAM" id="MobiDB-lite"/>
    </source>
</evidence>
<sequence length="122" mass="12723">MGPVPNLPPVVVAATAVSGELDAATVAAVRPDLLRQVRLRGSRRLDVSGVTFLSCAGLGLLVELSATAEAAGRTLLIEGLRPPHAQLVRFFGLHEVLTIADPPVTGTGRVPTDDREEVDALP</sequence>
<evidence type="ECO:0000313" key="4">
    <source>
        <dbReference type="Proteomes" id="UP001501195"/>
    </source>
</evidence>
<feature type="region of interest" description="Disordered" evidence="1">
    <location>
        <begin position="102"/>
        <end position="122"/>
    </location>
</feature>
<dbReference type="PANTHER" id="PTHR35849:SF2">
    <property type="entry name" value="BLR2341 PROTEIN"/>
    <property type="match status" value="1"/>
</dbReference>
<dbReference type="InterPro" id="IPR058548">
    <property type="entry name" value="MlaB-like_STAS"/>
</dbReference>
<accession>A0ABP9H9N1</accession>
<evidence type="ECO:0000313" key="3">
    <source>
        <dbReference type="EMBL" id="GAA4964954.1"/>
    </source>
</evidence>
<evidence type="ECO:0000259" key="2">
    <source>
        <dbReference type="PROSITE" id="PS50801"/>
    </source>
</evidence>